<organism evidence="3 4">
    <name type="scientific">Cyprinus carpio</name>
    <name type="common">Common carp</name>
    <dbReference type="NCBI Taxonomy" id="7962"/>
    <lineage>
        <taxon>Eukaryota</taxon>
        <taxon>Metazoa</taxon>
        <taxon>Chordata</taxon>
        <taxon>Craniata</taxon>
        <taxon>Vertebrata</taxon>
        <taxon>Euteleostomi</taxon>
        <taxon>Actinopterygii</taxon>
        <taxon>Neopterygii</taxon>
        <taxon>Teleostei</taxon>
        <taxon>Ostariophysi</taxon>
        <taxon>Cypriniformes</taxon>
        <taxon>Cyprinidae</taxon>
        <taxon>Cyprininae</taxon>
        <taxon>Cyprinus</taxon>
    </lineage>
</organism>
<reference evidence="3" key="1">
    <citation type="submission" date="2025-08" db="UniProtKB">
        <authorList>
            <consortium name="Ensembl"/>
        </authorList>
    </citation>
    <scope>IDENTIFICATION</scope>
</reference>
<accession>A0A8C1Z847</accession>
<dbReference type="InterPro" id="IPR043504">
    <property type="entry name" value="Peptidase_S1_PA_chymotrypsin"/>
</dbReference>
<dbReference type="InterPro" id="IPR009003">
    <property type="entry name" value="Peptidase_S1_PA"/>
</dbReference>
<feature type="domain" description="Peptidase S1" evidence="2">
    <location>
        <begin position="1"/>
        <end position="40"/>
    </location>
</feature>
<evidence type="ECO:0000259" key="2">
    <source>
        <dbReference type="Pfam" id="PF00089"/>
    </source>
</evidence>
<dbReference type="InterPro" id="IPR001254">
    <property type="entry name" value="Trypsin_dom"/>
</dbReference>
<dbReference type="PANTHER" id="PTHR24271:SF62">
    <property type="entry name" value="KALLIKREIN-8"/>
    <property type="match status" value="1"/>
</dbReference>
<evidence type="ECO:0000256" key="1">
    <source>
        <dbReference type="ARBA" id="ARBA00023157"/>
    </source>
</evidence>
<evidence type="ECO:0000313" key="4">
    <source>
        <dbReference type="Proteomes" id="UP000694700"/>
    </source>
</evidence>
<dbReference type="AlphaFoldDB" id="A0A8C1Z847"/>
<protein>
    <recommendedName>
        <fullName evidence="2">Peptidase S1 domain-containing protein</fullName>
    </recommendedName>
</protein>
<keyword evidence="1" id="KW-1015">Disulfide bond</keyword>
<dbReference type="Proteomes" id="UP000694700">
    <property type="component" value="Unplaced"/>
</dbReference>
<dbReference type="Ensembl" id="ENSCCRT00015062426.1">
    <property type="protein sequence ID" value="ENSCCRP00015060456.1"/>
    <property type="gene ID" value="ENSCCRG00015024750.1"/>
</dbReference>
<sequence>MLIKLRKPVTLNKYVKPIPLPKKCPSVGEKCLVSGWGRTAGEMAE</sequence>
<dbReference type="GO" id="GO:0030141">
    <property type="term" value="C:secretory granule"/>
    <property type="evidence" value="ECO:0007669"/>
    <property type="project" value="TreeGrafter"/>
</dbReference>
<dbReference type="GO" id="GO:0004252">
    <property type="term" value="F:serine-type endopeptidase activity"/>
    <property type="evidence" value="ECO:0007669"/>
    <property type="project" value="InterPro"/>
</dbReference>
<proteinExistence type="predicted"/>
<dbReference type="Pfam" id="PF00089">
    <property type="entry name" value="Trypsin"/>
    <property type="match status" value="1"/>
</dbReference>
<dbReference type="PANTHER" id="PTHR24271">
    <property type="entry name" value="KALLIKREIN-RELATED"/>
    <property type="match status" value="1"/>
</dbReference>
<dbReference type="Gene3D" id="2.40.10.10">
    <property type="entry name" value="Trypsin-like serine proteases"/>
    <property type="match status" value="1"/>
</dbReference>
<evidence type="ECO:0000313" key="3">
    <source>
        <dbReference type="Ensembl" id="ENSCCRP00015060456.1"/>
    </source>
</evidence>
<dbReference type="SUPFAM" id="SSF50494">
    <property type="entry name" value="Trypsin-like serine proteases"/>
    <property type="match status" value="1"/>
</dbReference>
<name>A0A8C1Z847_CYPCA</name>
<dbReference type="GO" id="GO:0006508">
    <property type="term" value="P:proteolysis"/>
    <property type="evidence" value="ECO:0007669"/>
    <property type="project" value="InterPro"/>
</dbReference>